<feature type="domain" description="TY-Chap N-terminal" evidence="1">
    <location>
        <begin position="2"/>
        <end position="115"/>
    </location>
</feature>
<keyword evidence="3" id="KW-1185">Reference proteome</keyword>
<protein>
    <recommendedName>
        <fullName evidence="1">TY-Chap N-terminal domain-containing protein</fullName>
    </recommendedName>
</protein>
<name>A0ABV6RD58_9MICO</name>
<comment type="caution">
    <text evidence="2">The sequence shown here is derived from an EMBL/GenBank/DDBJ whole genome shotgun (WGS) entry which is preliminary data.</text>
</comment>
<dbReference type="InterPro" id="IPR054344">
    <property type="entry name" value="TY-Chap_N"/>
</dbReference>
<accession>A0ABV6RD58</accession>
<organism evidence="2 3">
    <name type="scientific">Brachybacterium hainanense</name>
    <dbReference type="NCBI Taxonomy" id="1541174"/>
    <lineage>
        <taxon>Bacteria</taxon>
        <taxon>Bacillati</taxon>
        <taxon>Actinomycetota</taxon>
        <taxon>Actinomycetes</taxon>
        <taxon>Micrococcales</taxon>
        <taxon>Dermabacteraceae</taxon>
        <taxon>Brachybacterium</taxon>
    </lineage>
</organism>
<evidence type="ECO:0000313" key="2">
    <source>
        <dbReference type="EMBL" id="MFC0674940.1"/>
    </source>
</evidence>
<evidence type="ECO:0000259" key="1">
    <source>
        <dbReference type="Pfam" id="PF22552"/>
    </source>
</evidence>
<dbReference type="RefSeq" id="WP_376981497.1">
    <property type="nucleotide sequence ID" value="NZ_JBHLSV010000016.1"/>
</dbReference>
<proteinExistence type="predicted"/>
<dbReference type="Proteomes" id="UP001589793">
    <property type="component" value="Unassembled WGS sequence"/>
</dbReference>
<dbReference type="Pfam" id="PF22552">
    <property type="entry name" value="TY-Chap3"/>
    <property type="match status" value="1"/>
</dbReference>
<gene>
    <name evidence="2" type="ORF">ACFFF6_13310</name>
</gene>
<dbReference type="EMBL" id="JBHLSV010000016">
    <property type="protein sequence ID" value="MFC0674940.1"/>
    <property type="molecule type" value="Genomic_DNA"/>
</dbReference>
<sequence>MTWDELVEYLALTLYEVRERTFLIISSSRERGGYVQFAGETDRVDAEAASARFAPGIDESRLAAAGWDAPRPEAQDLHWSLTLPLPATLPQHREFAGRCVAALRDAHGVASPEDLVYQAWRDPEPMPDGVDLQDEELAELDPGKPRLVLPELGLREEGR</sequence>
<reference evidence="2 3" key="1">
    <citation type="submission" date="2024-09" db="EMBL/GenBank/DDBJ databases">
        <authorList>
            <person name="Sun Q."/>
            <person name="Mori K."/>
        </authorList>
    </citation>
    <scope>NUCLEOTIDE SEQUENCE [LARGE SCALE GENOMIC DNA]</scope>
    <source>
        <strain evidence="2 3">CICC 10874</strain>
    </source>
</reference>
<evidence type="ECO:0000313" key="3">
    <source>
        <dbReference type="Proteomes" id="UP001589793"/>
    </source>
</evidence>